<protein>
    <submittedName>
        <fullName evidence="1">Uncharacterized protein</fullName>
    </submittedName>
</protein>
<evidence type="ECO:0000313" key="1">
    <source>
        <dbReference type="EMBL" id="CAE10899.1"/>
    </source>
</evidence>
<dbReference type="RefSeq" id="WP_011139682.1">
    <property type="nucleotide sequence ID" value="NC_005090.1"/>
</dbReference>
<keyword evidence="2" id="KW-1185">Reference proteome</keyword>
<proteinExistence type="predicted"/>
<dbReference type="Proteomes" id="UP000000422">
    <property type="component" value="Chromosome"/>
</dbReference>
<gene>
    <name evidence="1" type="primary">NIFR2</name>
    <name evidence="1" type="ordered locus">WS1889</name>
</gene>
<dbReference type="KEGG" id="wsu:WS1889"/>
<organism evidence="2">
    <name type="scientific">Wolinella succinogenes (strain ATCC 29543 / DSM 1740 / CCUG 13145 / JCM 31913 / LMG 7466 / NCTC 11488 / FDC 602W)</name>
    <name type="common">Vibrio succinogenes</name>
    <dbReference type="NCBI Taxonomy" id="273121"/>
    <lineage>
        <taxon>Bacteria</taxon>
        <taxon>Pseudomonadati</taxon>
        <taxon>Campylobacterota</taxon>
        <taxon>Epsilonproteobacteria</taxon>
        <taxon>Campylobacterales</taxon>
        <taxon>Helicobacteraceae</taxon>
        <taxon>Wolinella</taxon>
    </lineage>
</organism>
<evidence type="ECO:0000313" key="2">
    <source>
        <dbReference type="Proteomes" id="UP000000422"/>
    </source>
</evidence>
<name>Q7MQY8_WOLSU</name>
<dbReference type="HOGENOM" id="CLU_103737_0_0_7"/>
<dbReference type="AlphaFoldDB" id="Q7MQY8"/>
<sequence>MTFLERWIEHDYNPFVLFDSAGHVKMANQEGQKVITKIPPKAIFDLAVDYASKTPGFCTHLMEIDLGRFRFFGMSIGYESDEEIGIRLYREAHKSIPLAQGAQKKLVNIYVLIDLILSSISAKTKAKFSREFDPSVPDFYVDVDGFLKVVRKGYEMLLFSSRITTKVSVAVGEFVVVNEARYPILRLELSGEDFRPDKEALEFIKRSAVAGIEVREKGLVFSLSMAFSG</sequence>
<dbReference type="STRING" id="273121.WS1889"/>
<dbReference type="eggNOG" id="COG3852">
    <property type="taxonomic scope" value="Bacteria"/>
</dbReference>
<accession>Q7MQY8</accession>
<dbReference type="EMBL" id="BX571662">
    <property type="protein sequence ID" value="CAE10899.1"/>
    <property type="molecule type" value="Genomic_DNA"/>
</dbReference>
<reference evidence="1 2" key="1">
    <citation type="journal article" date="2003" name="Proc. Natl. Acad. Sci. U.S.A.">
        <title>Complete genome sequence and analysis of Wolinella succinogenes.</title>
        <authorList>
            <person name="Baar C."/>
            <person name="Eppinger M."/>
            <person name="Raddatz G."/>
            <person name="Simon JM."/>
            <person name="Lanz C."/>
            <person name="Klimmek O."/>
            <person name="Nandakumar R."/>
            <person name="Gross R."/>
            <person name="Rosinus A."/>
            <person name="Keller H."/>
            <person name="Jagtap P."/>
            <person name="Linke B."/>
            <person name="Meyer F."/>
            <person name="Lederer H."/>
            <person name="Schuster S.C."/>
        </authorList>
    </citation>
    <scope>NUCLEOTIDE SEQUENCE [LARGE SCALE GENOMIC DNA]</scope>
    <source>
        <strain evidence="2">ATCC 29543 / DSM 1740 / CCUG 13145 / JCM 31913 / LMG 7466 / NCTC 11488 / FDC 602W</strain>
    </source>
</reference>